<gene>
    <name evidence="1" type="ORF">DCHRY22_LOCUS14848</name>
</gene>
<reference evidence="1" key="1">
    <citation type="submission" date="2021-09" db="EMBL/GenBank/DDBJ databases">
        <authorList>
            <person name="Martin H S."/>
        </authorList>
    </citation>
    <scope>NUCLEOTIDE SEQUENCE</scope>
</reference>
<keyword evidence="2" id="KW-1185">Reference proteome</keyword>
<dbReference type="EMBL" id="CAKASE010000081">
    <property type="protein sequence ID" value="CAG9583464.1"/>
    <property type="molecule type" value="Genomic_DNA"/>
</dbReference>
<dbReference type="Proteomes" id="UP000789524">
    <property type="component" value="Unassembled WGS sequence"/>
</dbReference>
<name>A0A8J2R6P1_9NEOP</name>
<dbReference type="AlphaFoldDB" id="A0A8J2R6P1"/>
<comment type="caution">
    <text evidence="1">The sequence shown here is derived from an EMBL/GenBank/DDBJ whole genome shotgun (WGS) entry which is preliminary data.</text>
</comment>
<proteinExistence type="predicted"/>
<accession>A0A8J2R6P1</accession>
<organism evidence="1 2">
    <name type="scientific">Danaus chrysippus</name>
    <name type="common">African queen</name>
    <dbReference type="NCBI Taxonomy" id="151541"/>
    <lineage>
        <taxon>Eukaryota</taxon>
        <taxon>Metazoa</taxon>
        <taxon>Ecdysozoa</taxon>
        <taxon>Arthropoda</taxon>
        <taxon>Hexapoda</taxon>
        <taxon>Insecta</taxon>
        <taxon>Pterygota</taxon>
        <taxon>Neoptera</taxon>
        <taxon>Endopterygota</taxon>
        <taxon>Lepidoptera</taxon>
        <taxon>Glossata</taxon>
        <taxon>Ditrysia</taxon>
        <taxon>Papilionoidea</taxon>
        <taxon>Nymphalidae</taxon>
        <taxon>Danainae</taxon>
        <taxon>Danaini</taxon>
        <taxon>Danaina</taxon>
        <taxon>Danaus</taxon>
        <taxon>Anosia</taxon>
    </lineage>
</organism>
<evidence type="ECO:0000313" key="2">
    <source>
        <dbReference type="Proteomes" id="UP000789524"/>
    </source>
</evidence>
<protein>
    <submittedName>
        <fullName evidence="1">(African queen) hypothetical protein</fullName>
    </submittedName>
</protein>
<sequence>MNSTEHHLEFLCWRAAPGLVQEPAAGRRSPLIGGYTERKKTGLCADSGDLFPTISYGWMNQLDYRDVHRAGLDCR</sequence>
<evidence type="ECO:0000313" key="1">
    <source>
        <dbReference type="EMBL" id="CAG9583464.1"/>
    </source>
</evidence>